<accession>A0A8C5M9I7</accession>
<feature type="domain" description="DUF4708" evidence="2">
    <location>
        <begin position="7"/>
        <end position="280"/>
    </location>
</feature>
<dbReference type="Ensembl" id="ENSLLET00000009092.1">
    <property type="protein sequence ID" value="ENSLLEP00000008746.1"/>
    <property type="gene ID" value="ENSLLEG00000005546.1"/>
</dbReference>
<dbReference type="GeneTree" id="ENSGT00390000007627"/>
<dbReference type="PANTHER" id="PTHR28495:SF1">
    <property type="entry name" value="GENE, 17266-RELATED"/>
    <property type="match status" value="1"/>
</dbReference>
<organism evidence="3 4">
    <name type="scientific">Leptobrachium leishanense</name>
    <name type="common">Leishan spiny toad</name>
    <dbReference type="NCBI Taxonomy" id="445787"/>
    <lineage>
        <taxon>Eukaryota</taxon>
        <taxon>Metazoa</taxon>
        <taxon>Chordata</taxon>
        <taxon>Craniata</taxon>
        <taxon>Vertebrata</taxon>
        <taxon>Euteleostomi</taxon>
        <taxon>Amphibia</taxon>
        <taxon>Batrachia</taxon>
        <taxon>Anura</taxon>
        <taxon>Pelobatoidea</taxon>
        <taxon>Megophryidae</taxon>
        <taxon>Leptobrachium</taxon>
    </lineage>
</organism>
<name>A0A8C5M9I7_9ANUR</name>
<sequence>MNAPFPESLFFANLPDILKLCTVKITLNPEIVNTGIRDVQIKLCRHLLFLYEDILAMPEPEQLDQIFVIMAISFYKTGKVQAIAEKHEANIDAPERVTPVKFEACLSYTLAARLSPCWNKAGHLLIQGEHFLASSIRHSAVGMQITVSDSQLCVSIQAYTVRLPPCELSDFNIATGILQDFKNNKNLVIAKNFISNNWCYILPSMKMGQIVSISHNIPSDSPFTSYKDLKNHWNMLYGYKLPDIADEDMIYCSVYFKLIGEKLFTYPFICLRSQPIQYFPHVNLSGVQNAFISDLKKRASHICGFPILLSNKPFYPTPVLTRPSSQDNGTYRVNLTTQLISRAQTYTNIFTSPAACNTDTDQMMESMTQHSKANGLGKLHATQQSPPAEAFIKQATSTPFQLRSPHLSLTHTLNVKRVGPAFKRDVNQVNRRNKKIANPQKRDALEHNNPADNEQHSQNALTPCTLQLPKENKISIVDITEKLKEDVPSMTNSKPFILLFDRKLPSKEKFQKYRNNSSVPDEQAYLSGENVCAKYKRKTKKDYKAPLQNVCRPVCNSETFMAHACDSTQDDFIEVKPKKCKANHSIEEVNIESHARNNQLFKLKNATLENWLIQRGIPTKARAKKEELITKIMQFISFEALHPVLTSGLHTDLAFGFQFDFVAVIIVTTPYTTYCVPELTSCDNGEDTFGQHTTRHDFHKLFLSGEEEILSITCSTLRIMISGKKESLTCRLLFSLCAPHMYVFKSHVEKQSKKLQSLSEVHFCSSMFCILGSKNAISMSMATTWKQKDNIRNGTMQTIISPNPDCPDTLHSVSGKVSLLNNEIQKTR</sequence>
<evidence type="ECO:0000313" key="4">
    <source>
        <dbReference type="Proteomes" id="UP000694569"/>
    </source>
</evidence>
<gene>
    <name evidence="3" type="primary">C18orf63</name>
</gene>
<feature type="region of interest" description="Disordered" evidence="1">
    <location>
        <begin position="428"/>
        <end position="457"/>
    </location>
</feature>
<reference evidence="3" key="1">
    <citation type="submission" date="2025-08" db="UniProtKB">
        <authorList>
            <consortium name="Ensembl"/>
        </authorList>
    </citation>
    <scope>IDENTIFICATION</scope>
</reference>
<keyword evidence="4" id="KW-1185">Reference proteome</keyword>
<dbReference type="Pfam" id="PF15813">
    <property type="entry name" value="DUF4708"/>
    <property type="match status" value="1"/>
</dbReference>
<dbReference type="InterPro" id="IPR031643">
    <property type="entry name" value="DUF4708"/>
</dbReference>
<dbReference type="OrthoDB" id="6285995at2759"/>
<proteinExistence type="predicted"/>
<dbReference type="PANTHER" id="PTHR28495">
    <property type="entry name" value="HYPOTHETICAL PROTEIN LOC100359752"/>
    <property type="match status" value="1"/>
</dbReference>
<evidence type="ECO:0000256" key="1">
    <source>
        <dbReference type="SAM" id="MobiDB-lite"/>
    </source>
</evidence>
<evidence type="ECO:0000259" key="2">
    <source>
        <dbReference type="Pfam" id="PF15813"/>
    </source>
</evidence>
<protein>
    <submittedName>
        <fullName evidence="3">Chromosome 18 open reading frame 63</fullName>
    </submittedName>
</protein>
<dbReference type="Proteomes" id="UP000694569">
    <property type="component" value="Unplaced"/>
</dbReference>
<evidence type="ECO:0000313" key="3">
    <source>
        <dbReference type="Ensembl" id="ENSLLEP00000008746.1"/>
    </source>
</evidence>
<dbReference type="AlphaFoldDB" id="A0A8C5M9I7"/>
<reference evidence="3" key="2">
    <citation type="submission" date="2025-09" db="UniProtKB">
        <authorList>
            <consortium name="Ensembl"/>
        </authorList>
    </citation>
    <scope>IDENTIFICATION</scope>
</reference>